<evidence type="ECO:0000313" key="3">
    <source>
        <dbReference type="EMBL" id="AEG59423.1"/>
    </source>
</evidence>
<protein>
    <submittedName>
        <fullName evidence="3">Sporulation protein YqfD</fullName>
    </submittedName>
</protein>
<feature type="region of interest" description="Disordered" evidence="1">
    <location>
        <begin position="228"/>
        <end position="252"/>
    </location>
</feature>
<dbReference type="NCBIfam" id="TIGR02876">
    <property type="entry name" value="spore_yqfD"/>
    <property type="match status" value="1"/>
</dbReference>
<reference evidence="3 4" key="2">
    <citation type="journal article" date="2012" name="Stand. Genomic Sci.">
        <title>Complete genome sequence of the sulfate-reducing firmicute Desulfotomaculum ruminis type strain (DL(T)).</title>
        <authorList>
            <person name="Spring S."/>
            <person name="Visser M."/>
            <person name="Lu M."/>
            <person name="Copeland A."/>
            <person name="Lapidus A."/>
            <person name="Lucas S."/>
            <person name="Cheng J.F."/>
            <person name="Han C."/>
            <person name="Tapia R."/>
            <person name="Goodwin L.A."/>
            <person name="Pitluck S."/>
            <person name="Ivanova N."/>
            <person name="Land M."/>
            <person name="Hauser L."/>
            <person name="Larimer F."/>
            <person name="Rohde M."/>
            <person name="Goker M."/>
            <person name="Detter J.C."/>
            <person name="Kyrpides N.C."/>
            <person name="Woyke T."/>
            <person name="Schaap P.J."/>
            <person name="Plugge C.M."/>
            <person name="Muyzer G."/>
            <person name="Kuever J."/>
            <person name="Pereira I.A."/>
            <person name="Parshina S.N."/>
            <person name="Bernier-Latmani R."/>
            <person name="Stams A.J."/>
            <person name="Klenk H.P."/>
        </authorList>
    </citation>
    <scope>NUCLEOTIDE SEQUENCE [LARGE SCALE GENOMIC DNA]</scope>
    <source>
        <strain evidence="4">ATCC 23193 / DSM 2154 / NCIB 8452 / DL</strain>
    </source>
</reference>
<reference evidence="4" key="1">
    <citation type="submission" date="2011-05" db="EMBL/GenBank/DDBJ databases">
        <title>Complete sequence of Desulfotomaculum ruminis DSM 2154.</title>
        <authorList>
            <person name="Lucas S."/>
            <person name="Copeland A."/>
            <person name="Lapidus A."/>
            <person name="Cheng J.-F."/>
            <person name="Goodwin L."/>
            <person name="Pitluck S."/>
            <person name="Lu M."/>
            <person name="Detter J.C."/>
            <person name="Han C."/>
            <person name="Tapia R."/>
            <person name="Land M."/>
            <person name="Hauser L."/>
            <person name="Kyrpides N."/>
            <person name="Ivanova N."/>
            <person name="Mikhailova N."/>
            <person name="Pagani I."/>
            <person name="Stams A.J.M."/>
            <person name="Plugge C.M."/>
            <person name="Muyzer G."/>
            <person name="Kuever J."/>
            <person name="Parshina S.N."/>
            <person name="Ivanova A.E."/>
            <person name="Nazina T.N."/>
            <person name="Brambilla E."/>
            <person name="Spring S."/>
            <person name="Klenk H.-P."/>
            <person name="Woyke T."/>
        </authorList>
    </citation>
    <scope>NUCLEOTIDE SEQUENCE [LARGE SCALE GENOMIC DNA]</scope>
    <source>
        <strain evidence="4">ATCC 23193 / DSM 2154 / NCIB 8452 / DL</strain>
    </source>
</reference>
<dbReference type="STRING" id="696281.Desru_1148"/>
<accession>F6DMW5</accession>
<evidence type="ECO:0000256" key="2">
    <source>
        <dbReference type="SAM" id="Phobius"/>
    </source>
</evidence>
<feature type="transmembrane region" description="Helical" evidence="2">
    <location>
        <begin position="91"/>
        <end position="113"/>
    </location>
</feature>
<organism evidence="3 4">
    <name type="scientific">Desulforamulus ruminis (strain ATCC 23193 / DSM 2154 / NCIMB 8452 / DL)</name>
    <name type="common">Desulfotomaculum ruminis</name>
    <dbReference type="NCBI Taxonomy" id="696281"/>
    <lineage>
        <taxon>Bacteria</taxon>
        <taxon>Bacillati</taxon>
        <taxon>Bacillota</taxon>
        <taxon>Clostridia</taxon>
        <taxon>Eubacteriales</taxon>
        <taxon>Peptococcaceae</taxon>
        <taxon>Desulforamulus</taxon>
    </lineage>
</organism>
<dbReference type="AlphaFoldDB" id="F6DMW5"/>
<gene>
    <name evidence="3" type="ordered locus">Desru_1148</name>
</gene>
<sequence>MIRIKLLSLLTGYVSLMVQGESLEKFVNMAAGRGIFLWDIVRLNNHAIQAKVRISEVRPLRHIAKTTGSRFKIVERRGLPFFSHRLRQRKLLAIGAVVFLVTLYLLSSFVWFIDVTGTDKLSPQQIKGIASQAGLRPGMAKWNLDVKAVEKEIRDQLPSVAWAGITVEGTRVTIEIAERKLVTEDVNKGPAHIIAGKAGLIKEVLVLKGQAMVKEGDTVLPGQVLISGETQEEIKPEPSTQPLPEGQEPPEPKYISHFVQAKGIVRARVWYEGYGECLLRETMEEFSGQEKTSVRIKFGSKEIIISGPKSSPYQHDETKQLVKRLPQWRNIQFPVELSTVRYREKIIHRLNHGSAGAKKIAEQRAMEELRAKLPEGAKITQQRLEEINTGRLEELVRIKVFVETVEDIGQTKPFKVNEEDMY</sequence>
<dbReference type="InterPro" id="IPR010690">
    <property type="entry name" value="YqfD"/>
</dbReference>
<dbReference type="Pfam" id="PF06898">
    <property type="entry name" value="YqfD"/>
    <property type="match status" value="1"/>
</dbReference>
<dbReference type="EMBL" id="CP002780">
    <property type="protein sequence ID" value="AEG59423.1"/>
    <property type="molecule type" value="Genomic_DNA"/>
</dbReference>
<dbReference type="Proteomes" id="UP000009234">
    <property type="component" value="Chromosome"/>
</dbReference>
<dbReference type="OrthoDB" id="1640349at2"/>
<dbReference type="RefSeq" id="WP_013841194.1">
    <property type="nucleotide sequence ID" value="NC_015589.1"/>
</dbReference>
<keyword evidence="4" id="KW-1185">Reference proteome</keyword>
<dbReference type="PIRSF" id="PIRSF029895">
    <property type="entry name" value="SpoIV"/>
    <property type="match status" value="1"/>
</dbReference>
<dbReference type="eggNOG" id="COG0561">
    <property type="taxonomic scope" value="Bacteria"/>
</dbReference>
<proteinExistence type="predicted"/>
<evidence type="ECO:0000313" key="4">
    <source>
        <dbReference type="Proteomes" id="UP000009234"/>
    </source>
</evidence>
<dbReference type="HOGENOM" id="CLU_050521_1_0_9"/>
<keyword evidence="2" id="KW-0472">Membrane</keyword>
<evidence type="ECO:0000256" key="1">
    <source>
        <dbReference type="SAM" id="MobiDB-lite"/>
    </source>
</evidence>
<keyword evidence="2" id="KW-0812">Transmembrane</keyword>
<keyword evidence="2" id="KW-1133">Transmembrane helix</keyword>
<name>F6DMW5_DESRL</name>
<dbReference type="KEGG" id="dru:Desru_1148"/>